<dbReference type="SUPFAM" id="SSF81383">
    <property type="entry name" value="F-box domain"/>
    <property type="match status" value="1"/>
</dbReference>
<dbReference type="InterPro" id="IPR001810">
    <property type="entry name" value="F-box_dom"/>
</dbReference>
<proteinExistence type="predicted"/>
<name>A0A8S3H3J4_9BILA</name>
<evidence type="ECO:0000313" key="2">
    <source>
        <dbReference type="EMBL" id="CAF5175830.1"/>
    </source>
</evidence>
<dbReference type="AlphaFoldDB" id="A0A8S3H3J4"/>
<gene>
    <name evidence="2" type="ORF">SMN809_LOCUS67402</name>
</gene>
<dbReference type="PROSITE" id="PS50181">
    <property type="entry name" value="FBOX"/>
    <property type="match status" value="1"/>
</dbReference>
<dbReference type="Pfam" id="PF12937">
    <property type="entry name" value="F-box-like"/>
    <property type="match status" value="1"/>
</dbReference>
<evidence type="ECO:0000313" key="3">
    <source>
        <dbReference type="Proteomes" id="UP000676336"/>
    </source>
</evidence>
<reference evidence="2" key="1">
    <citation type="submission" date="2021-02" db="EMBL/GenBank/DDBJ databases">
        <authorList>
            <person name="Nowell W R."/>
        </authorList>
    </citation>
    <scope>NUCLEOTIDE SEQUENCE</scope>
</reference>
<feature type="non-terminal residue" evidence="2">
    <location>
        <position position="1"/>
    </location>
</feature>
<organism evidence="2 3">
    <name type="scientific">Rotaria magnacalcarata</name>
    <dbReference type="NCBI Taxonomy" id="392030"/>
    <lineage>
        <taxon>Eukaryota</taxon>
        <taxon>Metazoa</taxon>
        <taxon>Spiralia</taxon>
        <taxon>Gnathifera</taxon>
        <taxon>Rotifera</taxon>
        <taxon>Eurotatoria</taxon>
        <taxon>Bdelloidea</taxon>
        <taxon>Philodinida</taxon>
        <taxon>Philodinidae</taxon>
        <taxon>Rotaria</taxon>
    </lineage>
</organism>
<sequence>MEHSLVQFNDLPDEILMIILKKLWNIQVLYSLIGVNKRLNAIVHDPIFSNRLTLMKDFSAYSIDRLPDSILERFCSEILPEIHHNIKWINLESSSMKRILLATNYPNLYGLGLYDIEIETFLSLVNDGSSSTSIDKSQILALVIGCSTYGKIISTNNMNATILAHIFTTLSNLQCLSFCPSSTWNNLLSFVNSSP</sequence>
<feature type="domain" description="F-box" evidence="1">
    <location>
        <begin position="5"/>
        <end position="52"/>
    </location>
</feature>
<accession>A0A8S3H3J4</accession>
<dbReference type="InterPro" id="IPR036047">
    <property type="entry name" value="F-box-like_dom_sf"/>
</dbReference>
<protein>
    <recommendedName>
        <fullName evidence="1">F-box domain-containing protein</fullName>
    </recommendedName>
</protein>
<dbReference type="Proteomes" id="UP000676336">
    <property type="component" value="Unassembled WGS sequence"/>
</dbReference>
<dbReference type="EMBL" id="CAJOBI010315299">
    <property type="protein sequence ID" value="CAF5175830.1"/>
    <property type="molecule type" value="Genomic_DNA"/>
</dbReference>
<evidence type="ECO:0000259" key="1">
    <source>
        <dbReference type="PROSITE" id="PS50181"/>
    </source>
</evidence>
<comment type="caution">
    <text evidence="2">The sequence shown here is derived from an EMBL/GenBank/DDBJ whole genome shotgun (WGS) entry which is preliminary data.</text>
</comment>